<evidence type="ECO:0000313" key="2">
    <source>
        <dbReference type="EMBL" id="KAF5175240.1"/>
    </source>
</evidence>
<name>A0A7J6USI4_THATH</name>
<evidence type="ECO:0000313" key="3">
    <source>
        <dbReference type="Proteomes" id="UP000554482"/>
    </source>
</evidence>
<accession>A0A7J6USI4</accession>
<evidence type="ECO:0000256" key="1">
    <source>
        <dbReference type="SAM" id="MobiDB-lite"/>
    </source>
</evidence>
<comment type="caution">
    <text evidence="2">The sequence shown here is derived from an EMBL/GenBank/DDBJ whole genome shotgun (WGS) entry which is preliminary data.</text>
</comment>
<sequence>MKDVIENINGQDLDGKNITENAQSRSSGGTRSGGSDDGYGRREGGGGGYGRRGSFKLVLVSIKLNPLWI</sequence>
<gene>
    <name evidence="2" type="ORF">FRX31_035173</name>
</gene>
<dbReference type="EMBL" id="JABWDY010044298">
    <property type="protein sequence ID" value="KAF5175240.1"/>
    <property type="molecule type" value="Genomic_DNA"/>
</dbReference>
<feature type="region of interest" description="Disordered" evidence="1">
    <location>
        <begin position="1"/>
        <end position="52"/>
    </location>
</feature>
<keyword evidence="3" id="KW-1185">Reference proteome</keyword>
<dbReference type="AlphaFoldDB" id="A0A7J6USI4"/>
<dbReference type="Proteomes" id="UP000554482">
    <property type="component" value="Unassembled WGS sequence"/>
</dbReference>
<proteinExistence type="predicted"/>
<reference evidence="2 3" key="1">
    <citation type="submission" date="2020-06" db="EMBL/GenBank/DDBJ databases">
        <title>Transcriptomic and genomic resources for Thalictrum thalictroides and T. hernandezii: Facilitating candidate gene discovery in an emerging model plant lineage.</title>
        <authorList>
            <person name="Arias T."/>
            <person name="Riano-Pachon D.M."/>
            <person name="Di Stilio V.S."/>
        </authorList>
    </citation>
    <scope>NUCLEOTIDE SEQUENCE [LARGE SCALE GENOMIC DNA]</scope>
    <source>
        <strain evidence="3">cv. WT478/WT964</strain>
        <tissue evidence="2">Leaves</tissue>
    </source>
</reference>
<protein>
    <submittedName>
        <fullName evidence="2">Uncharacterized protein</fullName>
    </submittedName>
</protein>
<organism evidence="2 3">
    <name type="scientific">Thalictrum thalictroides</name>
    <name type="common">Rue-anemone</name>
    <name type="synonym">Anemone thalictroides</name>
    <dbReference type="NCBI Taxonomy" id="46969"/>
    <lineage>
        <taxon>Eukaryota</taxon>
        <taxon>Viridiplantae</taxon>
        <taxon>Streptophyta</taxon>
        <taxon>Embryophyta</taxon>
        <taxon>Tracheophyta</taxon>
        <taxon>Spermatophyta</taxon>
        <taxon>Magnoliopsida</taxon>
        <taxon>Ranunculales</taxon>
        <taxon>Ranunculaceae</taxon>
        <taxon>Thalictroideae</taxon>
        <taxon>Thalictrum</taxon>
    </lineage>
</organism>